<feature type="transmembrane region" description="Helical" evidence="1">
    <location>
        <begin position="187"/>
        <end position="210"/>
    </location>
</feature>
<keyword evidence="3" id="KW-1185">Reference proteome</keyword>
<proteinExistence type="predicted"/>
<keyword evidence="1" id="KW-0812">Transmembrane</keyword>
<dbReference type="Proteomes" id="UP001476798">
    <property type="component" value="Unassembled WGS sequence"/>
</dbReference>
<protein>
    <submittedName>
        <fullName evidence="2">Uncharacterized protein</fullName>
    </submittedName>
</protein>
<feature type="non-terminal residue" evidence="2">
    <location>
        <position position="1"/>
    </location>
</feature>
<dbReference type="EMBL" id="JAHRIO010073549">
    <property type="protein sequence ID" value="MEQ2182943.1"/>
    <property type="molecule type" value="Genomic_DNA"/>
</dbReference>
<comment type="caution">
    <text evidence="2">The sequence shown here is derived from an EMBL/GenBank/DDBJ whole genome shotgun (WGS) entry which is preliminary data.</text>
</comment>
<evidence type="ECO:0000313" key="2">
    <source>
        <dbReference type="EMBL" id="MEQ2182943.1"/>
    </source>
</evidence>
<keyword evidence="1" id="KW-1133">Transmembrane helix</keyword>
<accession>A0ABV0PHI9</accession>
<organism evidence="2 3">
    <name type="scientific">Goodea atripinnis</name>
    <dbReference type="NCBI Taxonomy" id="208336"/>
    <lineage>
        <taxon>Eukaryota</taxon>
        <taxon>Metazoa</taxon>
        <taxon>Chordata</taxon>
        <taxon>Craniata</taxon>
        <taxon>Vertebrata</taxon>
        <taxon>Euteleostomi</taxon>
        <taxon>Actinopterygii</taxon>
        <taxon>Neopterygii</taxon>
        <taxon>Teleostei</taxon>
        <taxon>Neoteleostei</taxon>
        <taxon>Acanthomorphata</taxon>
        <taxon>Ovalentaria</taxon>
        <taxon>Atherinomorphae</taxon>
        <taxon>Cyprinodontiformes</taxon>
        <taxon>Goodeidae</taxon>
        <taxon>Goodea</taxon>
    </lineage>
</organism>
<name>A0ABV0PHI9_9TELE</name>
<gene>
    <name evidence="2" type="ORF">GOODEAATRI_027410</name>
</gene>
<evidence type="ECO:0000256" key="1">
    <source>
        <dbReference type="SAM" id="Phobius"/>
    </source>
</evidence>
<sequence>DKPLQRKQQVVKPGNHRNLYSRQLSRMPPTRTPGIEVPLALSLTDSLLLCVLQEPLEDPSVSHIEALHSRLEAVAHTLEKVNFGSEVILEEVGQGTRLSDKLNLLCAYLEQRIGSLQALVQVQTDFESSVKDLLQGLDGLWTQLEELHAGVTLTKKDSQGNKDLASAQADAEVGRSDCISAGMQTHFLFVFSVLLFLIFSLFVQVLGFSVGSVSEQTAVLSGSSEGQHAALTGETFLPTQQIFDISCSHF</sequence>
<reference evidence="2 3" key="1">
    <citation type="submission" date="2021-06" db="EMBL/GenBank/DDBJ databases">
        <authorList>
            <person name="Palmer J.M."/>
        </authorList>
    </citation>
    <scope>NUCLEOTIDE SEQUENCE [LARGE SCALE GENOMIC DNA]</scope>
    <source>
        <strain evidence="2 3">GA_2019</strain>
        <tissue evidence="2">Muscle</tissue>
    </source>
</reference>
<evidence type="ECO:0000313" key="3">
    <source>
        <dbReference type="Proteomes" id="UP001476798"/>
    </source>
</evidence>
<keyword evidence="1" id="KW-0472">Membrane</keyword>